<feature type="compositionally biased region" description="Polar residues" evidence="1">
    <location>
        <begin position="468"/>
        <end position="477"/>
    </location>
</feature>
<feature type="compositionally biased region" description="Basic and acidic residues" evidence="1">
    <location>
        <begin position="250"/>
        <end position="268"/>
    </location>
</feature>
<accession>A0A914C6C8</accession>
<dbReference type="Proteomes" id="UP000887540">
    <property type="component" value="Unplaced"/>
</dbReference>
<evidence type="ECO:0000313" key="2">
    <source>
        <dbReference type="Proteomes" id="UP000887540"/>
    </source>
</evidence>
<organism evidence="2 3">
    <name type="scientific">Acrobeloides nanus</name>
    <dbReference type="NCBI Taxonomy" id="290746"/>
    <lineage>
        <taxon>Eukaryota</taxon>
        <taxon>Metazoa</taxon>
        <taxon>Ecdysozoa</taxon>
        <taxon>Nematoda</taxon>
        <taxon>Chromadorea</taxon>
        <taxon>Rhabditida</taxon>
        <taxon>Tylenchina</taxon>
        <taxon>Cephalobomorpha</taxon>
        <taxon>Cephaloboidea</taxon>
        <taxon>Cephalobidae</taxon>
        <taxon>Acrobeloides</taxon>
    </lineage>
</organism>
<feature type="region of interest" description="Disordered" evidence="1">
    <location>
        <begin position="399"/>
        <end position="420"/>
    </location>
</feature>
<feature type="region of interest" description="Disordered" evidence="1">
    <location>
        <begin position="468"/>
        <end position="495"/>
    </location>
</feature>
<feature type="compositionally biased region" description="Polar residues" evidence="1">
    <location>
        <begin position="484"/>
        <end position="495"/>
    </location>
</feature>
<reference evidence="3" key="1">
    <citation type="submission" date="2022-11" db="UniProtKB">
        <authorList>
            <consortium name="WormBaseParasite"/>
        </authorList>
    </citation>
    <scope>IDENTIFICATION</scope>
</reference>
<protein>
    <submittedName>
        <fullName evidence="3">Uncharacterized protein</fullName>
    </submittedName>
</protein>
<feature type="region of interest" description="Disordered" evidence="1">
    <location>
        <begin position="179"/>
        <end position="274"/>
    </location>
</feature>
<feature type="compositionally biased region" description="Low complexity" evidence="1">
    <location>
        <begin position="309"/>
        <end position="323"/>
    </location>
</feature>
<feature type="compositionally biased region" description="Basic and acidic residues" evidence="1">
    <location>
        <begin position="209"/>
        <end position="218"/>
    </location>
</feature>
<name>A0A914C6C8_9BILA</name>
<feature type="region of interest" description="Disordered" evidence="1">
    <location>
        <begin position="298"/>
        <end position="324"/>
    </location>
</feature>
<keyword evidence="2" id="KW-1185">Reference proteome</keyword>
<sequence length="495" mass="55166">MKSSKSPEVFDYNKVSQSLALREAIRKLSLNSEETVKFLNGQESIWSKTTDPAIHCALETLRKCYHDIKTEIFRANDTPPNKEGFMRFLANNASESSTEIVDRYIKECIDFETKPQQELREWRQLEVSPISHEKEKVPKNVPPLDPEQVKECSIWSGESSSSDQVEVFRELPQMPLKVISDRVIPSSESSSRSTSTSSSSRMSSTNHPQQEKILKSASDHAIQVQSQNSRKSIQGSPSLLQKPTISHRSTMSDEKVTSRFLPREELQKSSRAVQTEPEIVKIDVATGTDSFDAISNSNRSGSINFPPHNNSSNSSSYFSSSNSTGQIPTQKAAILSNRPGYKVLSFQPDGSLHARTSVATASDFLFNTPETLKTTQPLRLASTPQRKIQVHEIFEENIEKSSKCQPPSRPHVGSSNSSKEWMDSSVTNLSAIFASEFSIHTSFELEGKDGRKSENIFDENDIIESVSATTARSQVAQISEEDSTMYQVSPLPTTD</sequence>
<evidence type="ECO:0000313" key="3">
    <source>
        <dbReference type="WBParaSite" id="ACRNAN_Path_409.g1559.t1"/>
    </source>
</evidence>
<feature type="compositionally biased region" description="Low complexity" evidence="1">
    <location>
        <begin position="186"/>
        <end position="205"/>
    </location>
</feature>
<dbReference type="AlphaFoldDB" id="A0A914C6C8"/>
<dbReference type="WBParaSite" id="ACRNAN_Path_409.g1559.t1">
    <property type="protein sequence ID" value="ACRNAN_Path_409.g1559.t1"/>
    <property type="gene ID" value="ACRNAN_Path_409.g1559"/>
</dbReference>
<proteinExistence type="predicted"/>
<evidence type="ECO:0000256" key="1">
    <source>
        <dbReference type="SAM" id="MobiDB-lite"/>
    </source>
</evidence>
<feature type="compositionally biased region" description="Polar residues" evidence="1">
    <location>
        <begin position="223"/>
        <end position="249"/>
    </location>
</feature>